<feature type="region of interest" description="Disordered" evidence="1">
    <location>
        <begin position="301"/>
        <end position="347"/>
    </location>
</feature>
<feature type="region of interest" description="Disordered" evidence="1">
    <location>
        <begin position="1"/>
        <end position="33"/>
    </location>
</feature>
<reference evidence="3" key="2">
    <citation type="submission" date="2015-01" db="EMBL/GenBank/DDBJ databases">
        <title>Evolutionary Origins and Diversification of the Mycorrhizal Mutualists.</title>
        <authorList>
            <consortium name="DOE Joint Genome Institute"/>
            <consortium name="Mycorrhizal Genomics Consortium"/>
            <person name="Kohler A."/>
            <person name="Kuo A."/>
            <person name="Nagy L.G."/>
            <person name="Floudas D."/>
            <person name="Copeland A."/>
            <person name="Barry K.W."/>
            <person name="Cichocki N."/>
            <person name="Veneault-Fourrey C."/>
            <person name="LaButti K."/>
            <person name="Lindquist E.A."/>
            <person name="Lipzen A."/>
            <person name="Lundell T."/>
            <person name="Morin E."/>
            <person name="Murat C."/>
            <person name="Riley R."/>
            <person name="Ohm R."/>
            <person name="Sun H."/>
            <person name="Tunlid A."/>
            <person name="Henrissat B."/>
            <person name="Grigoriev I.V."/>
            <person name="Hibbett D.S."/>
            <person name="Martin F."/>
        </authorList>
    </citation>
    <scope>NUCLEOTIDE SEQUENCE [LARGE SCALE GENOMIC DNA]</scope>
    <source>
        <strain evidence="3">LaAM-08-1</strain>
    </source>
</reference>
<organism evidence="2 3">
    <name type="scientific">Laccaria amethystina LaAM-08-1</name>
    <dbReference type="NCBI Taxonomy" id="1095629"/>
    <lineage>
        <taxon>Eukaryota</taxon>
        <taxon>Fungi</taxon>
        <taxon>Dikarya</taxon>
        <taxon>Basidiomycota</taxon>
        <taxon>Agaricomycotina</taxon>
        <taxon>Agaricomycetes</taxon>
        <taxon>Agaricomycetidae</taxon>
        <taxon>Agaricales</taxon>
        <taxon>Agaricineae</taxon>
        <taxon>Hydnangiaceae</taxon>
        <taxon>Laccaria</taxon>
    </lineage>
</organism>
<dbReference type="STRING" id="1095629.A0A0C9XE01"/>
<sequence>MSAEQLTYIEQDPGVPDGADDLPTYDDLAAQNGPNSRFGRWRGWIEKRAAERYVDVTPQERARRRERGWGNEEIGHSQAPPILINESPSFANLHIETNGLEVDSPLVQESNSAPTPPITPPAFASHDILPTHLKMNQFGSRFLPHATSQIRCVLPLVADRLLLIGHDEGLSVLDIFPQEWTENGGIAVKGPDEAQARVIWRGESVYQMTVLEVEGRREGTPQGVVLALVGPESESQHHSDSMRALRMYNLASLTSLARWAVVQKGARPLDLYRPSNWQVQQSPKKHRAQGSIARSLKSLIETPSTQPEPATSSFQSLLTPASSSTGFPRTPCGSERGSPARHGSEESAWDMVDDLPLRWATDFVPLASPGSRLVNTSVTSYATWYDVNRKGGGGQLLAIATKSNIFLYETPKGERAYRFVKDFYTPMQPKSLTFFNQSVQEIARIPPDKSHRRSDSSGTIRIEPRNSSPSTNFNYGIHLSLFVIFDKKAGWIRLADSAVGEFFLSEDDGPQPTLQPRDTFSSTLSQSTIRSRSRLSSEIRETGAKWIHPVRCELPLPGYPGGTHEVYCLSRGKRTHILPCPLPVRSQSQPPLHVVYWKTAPKYVAPRVCLPPLTSMVSPLSPNNCKPPLLQLIAFSENGIEIQELSLSFLDTTSKGKAKATSVEVSRAEEDLGGDTGFLAPGGNWDLAERLYGQGLERGYSATSASSGYSFASAETEDIAEGLKAQAGIYGWCRKGFADWRVFWVGGSYSDLSREEVEDPY</sequence>
<gene>
    <name evidence="2" type="ORF">K443DRAFT_676967</name>
</gene>
<protein>
    <submittedName>
        <fullName evidence="2">Uncharacterized protein</fullName>
    </submittedName>
</protein>
<reference evidence="2 3" key="1">
    <citation type="submission" date="2014-04" db="EMBL/GenBank/DDBJ databases">
        <authorList>
            <consortium name="DOE Joint Genome Institute"/>
            <person name="Kuo A."/>
            <person name="Kohler A."/>
            <person name="Nagy L.G."/>
            <person name="Floudas D."/>
            <person name="Copeland A."/>
            <person name="Barry K.W."/>
            <person name="Cichocki N."/>
            <person name="Veneault-Fourrey C."/>
            <person name="LaButti K."/>
            <person name="Lindquist E.A."/>
            <person name="Lipzen A."/>
            <person name="Lundell T."/>
            <person name="Morin E."/>
            <person name="Murat C."/>
            <person name="Sun H."/>
            <person name="Tunlid A."/>
            <person name="Henrissat B."/>
            <person name="Grigoriev I.V."/>
            <person name="Hibbett D.S."/>
            <person name="Martin F."/>
            <person name="Nordberg H.P."/>
            <person name="Cantor M.N."/>
            <person name="Hua S.X."/>
        </authorList>
    </citation>
    <scope>NUCLEOTIDE SEQUENCE [LARGE SCALE GENOMIC DNA]</scope>
    <source>
        <strain evidence="2 3">LaAM-08-1</strain>
    </source>
</reference>
<dbReference type="AlphaFoldDB" id="A0A0C9XE01"/>
<feature type="region of interest" description="Disordered" evidence="1">
    <location>
        <begin position="446"/>
        <end position="465"/>
    </location>
</feature>
<feature type="compositionally biased region" description="Basic and acidic residues" evidence="1">
    <location>
        <begin position="446"/>
        <end position="455"/>
    </location>
</feature>
<evidence type="ECO:0000313" key="2">
    <source>
        <dbReference type="EMBL" id="KIK03116.1"/>
    </source>
</evidence>
<dbReference type="HOGENOM" id="CLU_012233_0_0_1"/>
<evidence type="ECO:0000313" key="3">
    <source>
        <dbReference type="Proteomes" id="UP000054477"/>
    </source>
</evidence>
<keyword evidence="3" id="KW-1185">Reference proteome</keyword>
<feature type="compositionally biased region" description="Polar residues" evidence="1">
    <location>
        <begin position="301"/>
        <end position="327"/>
    </location>
</feature>
<dbReference type="EMBL" id="KN838583">
    <property type="protein sequence ID" value="KIK03116.1"/>
    <property type="molecule type" value="Genomic_DNA"/>
</dbReference>
<name>A0A0C9XE01_9AGAR</name>
<dbReference type="OrthoDB" id="2590590at2759"/>
<dbReference type="Proteomes" id="UP000054477">
    <property type="component" value="Unassembled WGS sequence"/>
</dbReference>
<accession>A0A0C9XE01</accession>
<proteinExistence type="predicted"/>
<evidence type="ECO:0000256" key="1">
    <source>
        <dbReference type="SAM" id="MobiDB-lite"/>
    </source>
</evidence>